<proteinExistence type="predicted"/>
<dbReference type="PANTHER" id="PTHR30383:SF5">
    <property type="entry name" value="SGNH HYDROLASE-TYPE ESTERASE DOMAIN-CONTAINING PROTEIN"/>
    <property type="match status" value="1"/>
</dbReference>
<dbReference type="GO" id="GO:0004622">
    <property type="term" value="F:phosphatidylcholine lysophospholipase activity"/>
    <property type="evidence" value="ECO:0007669"/>
    <property type="project" value="TreeGrafter"/>
</dbReference>
<evidence type="ECO:0000259" key="1">
    <source>
        <dbReference type="Pfam" id="PF13472"/>
    </source>
</evidence>
<organism evidence="2 3">
    <name type="scientific">Candidatus Uhrbacteria bacterium GW2011_GWF2_39_13</name>
    <dbReference type="NCBI Taxonomy" id="1618995"/>
    <lineage>
        <taxon>Bacteria</taxon>
        <taxon>Candidatus Uhriibacteriota</taxon>
    </lineage>
</organism>
<feature type="domain" description="SGNH hydrolase-type esterase" evidence="1">
    <location>
        <begin position="67"/>
        <end position="238"/>
    </location>
</feature>
<dbReference type="InterPro" id="IPR013830">
    <property type="entry name" value="SGNH_hydro"/>
</dbReference>
<dbReference type="Gene3D" id="3.40.50.1110">
    <property type="entry name" value="SGNH hydrolase"/>
    <property type="match status" value="1"/>
</dbReference>
<gene>
    <name evidence="2" type="ORF">UT30_C0027G0011</name>
</gene>
<dbReference type="InterPro" id="IPR036514">
    <property type="entry name" value="SGNH_hydro_sf"/>
</dbReference>
<dbReference type="Proteomes" id="UP000033935">
    <property type="component" value="Unassembled WGS sequence"/>
</dbReference>
<evidence type="ECO:0000313" key="2">
    <source>
        <dbReference type="EMBL" id="KKR03527.1"/>
    </source>
</evidence>
<keyword evidence="2" id="KW-0378">Hydrolase</keyword>
<dbReference type="Pfam" id="PF13472">
    <property type="entry name" value="Lipase_GDSL_2"/>
    <property type="match status" value="1"/>
</dbReference>
<evidence type="ECO:0000313" key="3">
    <source>
        <dbReference type="Proteomes" id="UP000033935"/>
    </source>
</evidence>
<sequence length="265" mass="30705">MKRIFRIVMSSILASASIKAEDWKWTKYGLPKSDLKTCTPTTRGNADKWWLPYFEEKLKQPRKNLLFIGDSITDLWTYPANHKYPGGLNVWNKKYKDVATNFGITGDNTQNVLWRLTEGNSLYNYFPRHIVILIGINNLIQSDTPEDTFAGIKTIVELLRKMRPNAKIMLLGLFPCKEYPADPIREKIKIVNTNLKGLADYNEIYFADIGNVFLETDGSIRKEILRDFLHLSPKGYKIWADAMGPYLRAFLNEGGKNDIWVRREY</sequence>
<dbReference type="EMBL" id="LBWG01000027">
    <property type="protein sequence ID" value="KKR03527.1"/>
    <property type="molecule type" value="Genomic_DNA"/>
</dbReference>
<reference evidence="2 3" key="1">
    <citation type="journal article" date="2015" name="Nature">
        <title>rRNA introns, odd ribosomes, and small enigmatic genomes across a large radiation of phyla.</title>
        <authorList>
            <person name="Brown C.T."/>
            <person name="Hug L.A."/>
            <person name="Thomas B.C."/>
            <person name="Sharon I."/>
            <person name="Castelle C.J."/>
            <person name="Singh A."/>
            <person name="Wilkins M.J."/>
            <person name="Williams K.H."/>
            <person name="Banfield J.F."/>
        </authorList>
    </citation>
    <scope>NUCLEOTIDE SEQUENCE [LARGE SCALE GENOMIC DNA]</scope>
</reference>
<dbReference type="SUPFAM" id="SSF52266">
    <property type="entry name" value="SGNH hydrolase"/>
    <property type="match status" value="1"/>
</dbReference>
<protein>
    <submittedName>
        <fullName evidence="2">GDSL-like protein lipase/acylhydrolase domain containing protein</fullName>
    </submittedName>
</protein>
<dbReference type="InterPro" id="IPR051532">
    <property type="entry name" value="Ester_Hydrolysis_Enzymes"/>
</dbReference>
<name>A0A0G0QPE5_9BACT</name>
<accession>A0A0G0QPE5</accession>
<comment type="caution">
    <text evidence="2">The sequence shown here is derived from an EMBL/GenBank/DDBJ whole genome shotgun (WGS) entry which is preliminary data.</text>
</comment>
<dbReference type="AlphaFoldDB" id="A0A0G0QPE5"/>
<dbReference type="PANTHER" id="PTHR30383">
    <property type="entry name" value="THIOESTERASE 1/PROTEASE 1/LYSOPHOSPHOLIPASE L1"/>
    <property type="match status" value="1"/>
</dbReference>